<dbReference type="Proteomes" id="UP000193685">
    <property type="component" value="Unassembled WGS sequence"/>
</dbReference>
<evidence type="ECO:0000313" key="2">
    <source>
        <dbReference type="EMBL" id="ORY77308.1"/>
    </source>
</evidence>
<evidence type="ECO:0000313" key="3">
    <source>
        <dbReference type="Proteomes" id="UP000193685"/>
    </source>
</evidence>
<dbReference type="GeneID" id="63786553"/>
<proteinExistence type="predicted"/>
<feature type="chain" id="PRO_5012756570" evidence="1">
    <location>
        <begin position="22"/>
        <end position="251"/>
    </location>
</feature>
<keyword evidence="3" id="KW-1185">Reference proteome</keyword>
<gene>
    <name evidence="2" type="ORF">BCR37DRAFT_382771</name>
</gene>
<reference evidence="2 3" key="1">
    <citation type="submission" date="2016-07" db="EMBL/GenBank/DDBJ databases">
        <title>Pervasive Adenine N6-methylation of Active Genes in Fungi.</title>
        <authorList>
            <consortium name="DOE Joint Genome Institute"/>
            <person name="Mondo S.J."/>
            <person name="Dannebaum R.O."/>
            <person name="Kuo R.C."/>
            <person name="Labutti K."/>
            <person name="Haridas S."/>
            <person name="Kuo A."/>
            <person name="Salamov A."/>
            <person name="Ahrendt S.R."/>
            <person name="Lipzen A."/>
            <person name="Sullivan W."/>
            <person name="Andreopoulos W.B."/>
            <person name="Clum A."/>
            <person name="Lindquist E."/>
            <person name="Daum C."/>
            <person name="Ramamoorthy G.K."/>
            <person name="Gryganskyi A."/>
            <person name="Culley D."/>
            <person name="Magnuson J.K."/>
            <person name="James T.Y."/>
            <person name="O'Malley M.A."/>
            <person name="Stajich J.E."/>
            <person name="Spatafora J.W."/>
            <person name="Visel A."/>
            <person name="Grigoriev I.V."/>
        </authorList>
    </citation>
    <scope>NUCLEOTIDE SEQUENCE [LARGE SCALE GENOMIC DNA]</scope>
    <source>
        <strain evidence="2 3">12-1054</strain>
    </source>
</reference>
<protein>
    <submittedName>
        <fullName evidence="2">Uncharacterized protein</fullName>
    </submittedName>
</protein>
<evidence type="ECO:0000256" key="1">
    <source>
        <dbReference type="SAM" id="SignalP"/>
    </source>
</evidence>
<dbReference type="AlphaFoldDB" id="A0A1Y2F0A2"/>
<dbReference type="RefSeq" id="XP_040722929.1">
    <property type="nucleotide sequence ID" value="XM_040869954.1"/>
</dbReference>
<name>A0A1Y2F0A2_PROLT</name>
<keyword evidence="1" id="KW-0732">Signal</keyword>
<feature type="signal peptide" evidence="1">
    <location>
        <begin position="1"/>
        <end position="21"/>
    </location>
</feature>
<dbReference type="EMBL" id="MCFI01000020">
    <property type="protein sequence ID" value="ORY77308.1"/>
    <property type="molecule type" value="Genomic_DNA"/>
</dbReference>
<sequence>MLSTTWLAILLLCVMSDGTLADQDYDEDDSDPWIPPDDGPYLGPPPDYADPYCYTPWFQYTIFRPSVLTTRNCLAVCDREVRLQMILAEETGRDLCHHVEYDRKDEAVEWDVLFGNVTAKLVDDSPTWQNLTKKYQHRQIHLPGMPALTSRVREFGCFCRLTVVVNRVPRTQDMYGENNPYRTMCKLPAVAKRLLSVDWLFESMGVVGLPSKCGVAVKDIPLRQVVGSVVYDDRKTEHNNMLTSANMGRFI</sequence>
<organism evidence="2 3">
    <name type="scientific">Protomyces lactucae-debilis</name>
    <dbReference type="NCBI Taxonomy" id="2754530"/>
    <lineage>
        <taxon>Eukaryota</taxon>
        <taxon>Fungi</taxon>
        <taxon>Dikarya</taxon>
        <taxon>Ascomycota</taxon>
        <taxon>Taphrinomycotina</taxon>
        <taxon>Taphrinomycetes</taxon>
        <taxon>Taphrinales</taxon>
        <taxon>Protomycetaceae</taxon>
        <taxon>Protomyces</taxon>
    </lineage>
</organism>
<accession>A0A1Y2F0A2</accession>
<comment type="caution">
    <text evidence="2">The sequence shown here is derived from an EMBL/GenBank/DDBJ whole genome shotgun (WGS) entry which is preliminary data.</text>
</comment>